<keyword evidence="2" id="KW-0812">Transmembrane</keyword>
<feature type="transmembrane region" description="Helical" evidence="2">
    <location>
        <begin position="548"/>
        <end position="577"/>
    </location>
</feature>
<keyword evidence="4" id="KW-1185">Reference proteome</keyword>
<evidence type="ECO:0000313" key="4">
    <source>
        <dbReference type="Proteomes" id="UP001415169"/>
    </source>
</evidence>
<dbReference type="Gene3D" id="3.60.21.10">
    <property type="match status" value="1"/>
</dbReference>
<keyword evidence="2" id="KW-0472">Membrane</keyword>
<dbReference type="PANTHER" id="PTHR34211:SF3">
    <property type="entry name" value="CALCINEURIN-LIKE METALLO-PHOSPHOESTERASE SUPERFAMILY PROTEIN"/>
    <property type="match status" value="1"/>
</dbReference>
<reference evidence="3" key="1">
    <citation type="journal article" date="2014" name="Int. J. Syst. Evol. Microbiol.">
        <title>Complete genome of a new Firmicutes species belonging to the dominant human colonic microbiota ('Ruminococcus bicirculans') reveals two chromosomes and a selective capacity to utilize plant glucans.</title>
        <authorList>
            <consortium name="NISC Comparative Sequencing Program"/>
            <person name="Wegmann U."/>
            <person name="Louis P."/>
            <person name="Goesmann A."/>
            <person name="Henrissat B."/>
            <person name="Duncan S.H."/>
            <person name="Flint H.J."/>
        </authorList>
    </citation>
    <scope>NUCLEOTIDE SEQUENCE</scope>
    <source>
        <strain evidence="3">JCM 17590</strain>
    </source>
</reference>
<comment type="caution">
    <text evidence="3">The sequence shown here is derived from an EMBL/GenBank/DDBJ whole genome shotgun (WGS) entry which is preliminary data.</text>
</comment>
<evidence type="ECO:0008006" key="5">
    <source>
        <dbReference type="Google" id="ProtNLM"/>
    </source>
</evidence>
<organism evidence="3 4">
    <name type="scientific">Gryllotalpicola daejeonensis</name>
    <dbReference type="NCBI Taxonomy" id="993087"/>
    <lineage>
        <taxon>Bacteria</taxon>
        <taxon>Bacillati</taxon>
        <taxon>Actinomycetota</taxon>
        <taxon>Actinomycetes</taxon>
        <taxon>Micrococcales</taxon>
        <taxon>Microbacteriaceae</taxon>
        <taxon>Gryllotalpicola</taxon>
    </lineage>
</organism>
<keyword evidence="2" id="KW-1133">Transmembrane helix</keyword>
<dbReference type="InterPro" id="IPR029052">
    <property type="entry name" value="Metallo-depent_PP-like"/>
</dbReference>
<evidence type="ECO:0000256" key="2">
    <source>
        <dbReference type="SAM" id="Phobius"/>
    </source>
</evidence>
<evidence type="ECO:0000313" key="3">
    <source>
        <dbReference type="EMBL" id="GAA4161666.1"/>
    </source>
</evidence>
<proteinExistence type="predicted"/>
<dbReference type="EMBL" id="BAABBV010000001">
    <property type="protein sequence ID" value="GAA4161666.1"/>
    <property type="molecule type" value="Genomic_DNA"/>
</dbReference>
<feature type="transmembrane region" description="Helical" evidence="2">
    <location>
        <begin position="436"/>
        <end position="455"/>
    </location>
</feature>
<name>A0ABP7ZKL1_9MICO</name>
<accession>A0ABP7ZKL1</accession>
<dbReference type="SUPFAM" id="SSF56300">
    <property type="entry name" value="Metallo-dependent phosphatases"/>
    <property type="match status" value="1"/>
</dbReference>
<feature type="compositionally biased region" description="Basic and acidic residues" evidence="1">
    <location>
        <begin position="338"/>
        <end position="348"/>
    </location>
</feature>
<feature type="transmembrane region" description="Helical" evidence="2">
    <location>
        <begin position="520"/>
        <end position="542"/>
    </location>
</feature>
<gene>
    <name evidence="3" type="ORF">GCM10022286_19610</name>
</gene>
<sequence length="667" mass="73259">MATRPGLTQKQLALHADELGYEPRRAVRWLSPSQLINSGIQVAIAQQFADFADRRDVQSAYPQGIIAIDGSESDDELWFDFVADLGDGFDATYTVAHLLSEPQLAVRGSGGEGRDHTGDAGDERMLPRGSLLVMGGDEVYPTASDRAYLDRTVGPYAAASADLPRRSGTLLALPGNHDWYDGLASFLRLFTRGHDFGAWRTVQRRSYFAVKLRPKWWLVAVDAQLGTTIDEPQFAYFRDTLWPELAEGDAIILCTASPYWETTPYDADAFNATAWFEKHILRNKLSDPNDPDSPLVPTGAKVRLWLSGDHHHYSRYEQKSPIAPEHAEPATLRDARLRRAPQEPRASRNDPTAAPDQRRTQLITNGLGGAYTMGIDRLAPSIQLPDPQSRPAPDPDEVVDFEAGPVRFPGPKLARRMNGLLAGPLTRYWLPRRNPLFATSMGIGMLLLVGVLWLADLAVRSFHVHWADPVQTRWGDALIAIGVVFVVLPLAMAMASGYTSWRRGRARRRRGAEVQREEGFGVLSFVVGYLAALVIVGGLFLLSAVDMWGLWGVAWIGIIAVVGGVLGSQAFALVVLFSPPSAIGDFKATGLAYEDGKGFLRLHLDPKTDELTVYPIVVDRTVHRWSLDPLPGSSVVPTPASGEWPVPRLIEEPIRVAREGFGGSALA</sequence>
<reference evidence="3" key="2">
    <citation type="submission" date="2023-12" db="EMBL/GenBank/DDBJ databases">
        <authorList>
            <person name="Sun Q."/>
            <person name="Inoue M."/>
        </authorList>
    </citation>
    <scope>NUCLEOTIDE SEQUENCE</scope>
    <source>
        <strain evidence="3">JCM 17590</strain>
    </source>
</reference>
<feature type="transmembrane region" description="Helical" evidence="2">
    <location>
        <begin position="475"/>
        <end position="499"/>
    </location>
</feature>
<dbReference type="RefSeq" id="WP_344791591.1">
    <property type="nucleotide sequence ID" value="NZ_BAABBV010000001.1"/>
</dbReference>
<evidence type="ECO:0000256" key="1">
    <source>
        <dbReference type="SAM" id="MobiDB-lite"/>
    </source>
</evidence>
<protein>
    <recommendedName>
        <fullName evidence="5">Metallophosphoesterase</fullName>
    </recommendedName>
</protein>
<dbReference type="Proteomes" id="UP001415169">
    <property type="component" value="Unassembled WGS sequence"/>
</dbReference>
<dbReference type="PANTHER" id="PTHR34211">
    <property type="entry name" value="CALCINEURIN-LIKE METALLO-PHOSPHOESTERASE SUPERFAMILY PROTEIN"/>
    <property type="match status" value="1"/>
</dbReference>
<feature type="region of interest" description="Disordered" evidence="1">
    <location>
        <begin position="338"/>
        <end position="360"/>
    </location>
</feature>